<dbReference type="EMBL" id="BMTL01000027">
    <property type="protein sequence ID" value="GGS11846.1"/>
    <property type="molecule type" value="Genomic_DNA"/>
</dbReference>
<gene>
    <name evidence="1" type="ORF">GCM10010269_58870</name>
</gene>
<dbReference type="Proteomes" id="UP000606194">
    <property type="component" value="Unassembled WGS sequence"/>
</dbReference>
<keyword evidence="2" id="KW-1185">Reference proteome</keyword>
<organism evidence="1 2">
    <name type="scientific">Streptomyces humidus</name>
    <dbReference type="NCBI Taxonomy" id="52259"/>
    <lineage>
        <taxon>Bacteria</taxon>
        <taxon>Bacillati</taxon>
        <taxon>Actinomycetota</taxon>
        <taxon>Actinomycetes</taxon>
        <taxon>Kitasatosporales</taxon>
        <taxon>Streptomycetaceae</taxon>
        <taxon>Streptomyces</taxon>
    </lineage>
</organism>
<dbReference type="AlphaFoldDB" id="A0A918G0G4"/>
<reference evidence="1" key="2">
    <citation type="submission" date="2020-09" db="EMBL/GenBank/DDBJ databases">
        <authorList>
            <person name="Sun Q."/>
            <person name="Ohkuma M."/>
        </authorList>
    </citation>
    <scope>NUCLEOTIDE SEQUENCE</scope>
    <source>
        <strain evidence="1">JCM 4386</strain>
    </source>
</reference>
<proteinExistence type="predicted"/>
<sequence length="85" mass="8685">MFISISVLRAYWYSGVPSSSTVSWSKNTFDNSRASFGATLDGSAISGTSTVRPAACAVVVNMMCPSLSISVSLAGPCSGKDAATP</sequence>
<name>A0A918G0G4_9ACTN</name>
<evidence type="ECO:0000313" key="2">
    <source>
        <dbReference type="Proteomes" id="UP000606194"/>
    </source>
</evidence>
<evidence type="ECO:0000313" key="1">
    <source>
        <dbReference type="EMBL" id="GGS11846.1"/>
    </source>
</evidence>
<reference evidence="1" key="1">
    <citation type="journal article" date="2014" name="Int. J. Syst. Evol. Microbiol.">
        <title>Complete genome sequence of Corynebacterium casei LMG S-19264T (=DSM 44701T), isolated from a smear-ripened cheese.</title>
        <authorList>
            <consortium name="US DOE Joint Genome Institute (JGI-PGF)"/>
            <person name="Walter F."/>
            <person name="Albersmeier A."/>
            <person name="Kalinowski J."/>
            <person name="Ruckert C."/>
        </authorList>
    </citation>
    <scope>NUCLEOTIDE SEQUENCE</scope>
    <source>
        <strain evidence="1">JCM 4386</strain>
    </source>
</reference>
<comment type="caution">
    <text evidence="1">The sequence shown here is derived from an EMBL/GenBank/DDBJ whole genome shotgun (WGS) entry which is preliminary data.</text>
</comment>
<protein>
    <submittedName>
        <fullName evidence="1">Uncharacterized protein</fullName>
    </submittedName>
</protein>
<accession>A0A918G0G4</accession>